<sequence length="2151" mass="246672">MKKLLELDSIELKDVDYKYANIEEVSSKDIAIVGMSIRAPKANNIDEFWNNLINKVDCVRQFPQDRGRDIERYLRFKNNNTRKVEYDKGAYLDEIDKFDYRFFKMTPKDAEYMNPNQRLFLETTWEALEDAGYGGNKIAGSRTGIYVGYMGDSEGYKYREMLLDIDKTKGSVSVTGNVSSMIASRISYLLDLNGPSMVVDTACSSSLVAVHLACQSIRNNECDMSIVGGVKTVIFPFGDENKVGIESPDGKAKTFDDSANGTGVGEGVGVVVLKSLSRALKDKDNIYAVIKGTAINQDGNSVGISAPNVIAQENVILKAWKDAGINPETISYIEAHGTGTELGDPIEIEGIQKAFRRYTDKRQFCAIGALKTNIGHSYEVSGVMGLIKAVMSLKNKTIPPNIHFNNPNRKINFVESPLYVVDKLTEWQNNEYPRRCGVSSFGFSGTNAHVILEEAPQIKKDSKIDFKGLDVFTISAKSKNSLEEIIRRYTIFIKKEDEIELEEICYTSNTGRGHYSHRLAIVVRNIDELREKLESINGSGFEAVCTSGIYYGEHVVISSNRESKNVTELTQEEKRGLNKSANDNINELKSSINNEELLNEICSLYVKGSDIDWERIYENRQIRKVSLPKYAFEKERCWIEIPEFEEMEDENYEQIPNISGRKVVKSVVQFKLKGKEDECGYTALENEIGRVWCDVLGFKEINVYDSFYELGGDSISMMHIIGKVSNELGMNIRFNDFVENNSIVELVKALENNRDQGVKVEYPKVEPDPINMNKPFLLTDIQMAYLIGRNEQFELGGVSTHVYVELETKLNAERLNSSLKKVIDKHPMLRSIILSEGKQKILDEVPDYDMCIEDMRGINIEEKNKYLIEERDRMSHHICKTDEWPLFEFKMLKMSDEVSCLLIGIDMLIADRASLQIIIKELMEYYDNPRRDFKQHDFTFRDYMLAYDSFKNSETYMNSKEYWMNKLDEFPSLPALPLKQDPAKIKNPCFKRHSTVLDKEMWHKLKKKSKIMNITPSALLCTAYGQVLSYWSNQSRFAINLTVFNRYPFHKDVDKIIGDFTSVVLLDIDMKTDSLFWEKAKKVQFTLMEALEHRHYDGVEFIREIAKSKGLGTKAVMPVVFTSAMFGNEIEDLNKLGEMKMGISQTSQVYIDNQVTESNGELSITWDYVDGLFEQEVIDNMFEQFIGILSMLADTEDEYRFKLREEDIRLIEGYNRTEEYIQATTLQRLFMEQAKMTPNNNAITFEDTSITYKKLDRKSNQIAHYIRQSGLKVNDFVGVLAYRRIETIVNIMGILKAGGAYVPIDPSYPQGRKDYILSNSQCKMLMEPDFYEKKNIDIYSEDYVEDKDDIESIAYVIYTSGSTGKPKGVMVKHKAVTNTIIDINRKLNITEKDRIIGLSSMCFDLSVYDIFGTLSSGATLIQIEDQRDVQNILETVEKHKITIWNSVPAIMDMTVNNIYDNYKNTSLRCVLLSGDHIPLNLPNKIRNYFSNTKITSLGGATEASIWSIYYDINRVDERWNSIPYGNPLANQKFYVLNNEMNLCPPNVQGELYIGGAGVASGYCNDEDKTRNAFIAHSELGYIYKTGDYGVFRKEGFIEFMGRKDDQVKIRGYRIELGEIEKCIMQYEGIKDAIVIDSVSEAGKKYLCAYIVLNKELSINELKNKISESLPNYMIPGYFVHVDAIPLTSNGKVDKKALPKPNIYIKEESSRLPNNEVEVKLVEICKDLLKVENIGVTDNFFEAGGDSLLIQQLNNKVEQHFKVKLPIKYLFAEPTIEKMTSMIMEEKNISIKNSLPKVNVEEEERIFWSPVVNWTKVDKQVVIDRHPYSEFTSNLFPELYFLTQNGISLTNLRMKFTNICDQDFDTIVGDMIKRKIFVSSLLTPQQIFNTQDVLFKNTYSEDIMFNPSEYNKFKKKQLNRTFNFDTDKEVYLNKNVKYPEVINKRRSVRIFEQEKKISIEDLSKLLSIFKQNREKGNITYYFPSSGGLYPIDVYVYVKENRVVDIEEGLYYYNPIENKLSLVTEDKISIENSHFYNNKEVYKSSAISVFFIYNAETNMPKYGTMAYFYACVDSGIMISTLTNAAEMIGMGVCTVGNMNFESIKNYFKLNKNQLFLHVTELGLKIEQNSIGDEMYSLDELPDLETFKNLIANK</sequence>
<dbReference type="InterPro" id="IPR045851">
    <property type="entry name" value="AMP-bd_C_sf"/>
</dbReference>
<dbReference type="SUPFAM" id="SSF55469">
    <property type="entry name" value="FMN-dependent nitroreductase-like"/>
    <property type="match status" value="1"/>
</dbReference>
<accession>A0A5N7IUU9</accession>
<dbReference type="InterPro" id="IPR042099">
    <property type="entry name" value="ANL_N_sf"/>
</dbReference>
<dbReference type="InterPro" id="IPR014030">
    <property type="entry name" value="Ketoacyl_synth_N"/>
</dbReference>
<dbReference type="InterPro" id="IPR000873">
    <property type="entry name" value="AMP-dep_synth/lig_dom"/>
</dbReference>
<keyword evidence="6" id="KW-0597">Phosphoprotein</keyword>
<feature type="domain" description="Carrier" evidence="10">
    <location>
        <begin position="1711"/>
        <end position="1786"/>
    </location>
</feature>
<dbReference type="Pfam" id="PF00550">
    <property type="entry name" value="PP-binding"/>
    <property type="match status" value="2"/>
</dbReference>
<dbReference type="NCBIfam" id="TIGR03605">
    <property type="entry name" value="antibiot_sagB"/>
    <property type="match status" value="1"/>
</dbReference>
<dbReference type="InterPro" id="IPR057737">
    <property type="entry name" value="Condensation_MtbB-like"/>
</dbReference>
<dbReference type="GO" id="GO:0000036">
    <property type="term" value="F:acyl carrier activity"/>
    <property type="evidence" value="ECO:0007669"/>
    <property type="project" value="TreeGrafter"/>
</dbReference>
<dbReference type="Pfam" id="PF00881">
    <property type="entry name" value="Nitroreductase"/>
    <property type="match status" value="1"/>
</dbReference>
<keyword evidence="5" id="KW-0596">Phosphopantetheine</keyword>
<dbReference type="PROSITE" id="PS00455">
    <property type="entry name" value="AMP_BINDING"/>
    <property type="match status" value="1"/>
</dbReference>
<dbReference type="SUPFAM" id="SSF52777">
    <property type="entry name" value="CoA-dependent acyltransferases"/>
    <property type="match status" value="2"/>
</dbReference>
<evidence type="ECO:0000256" key="8">
    <source>
        <dbReference type="ARBA" id="ARBA00022679"/>
    </source>
</evidence>
<evidence type="ECO:0000259" key="11">
    <source>
        <dbReference type="PROSITE" id="PS52004"/>
    </source>
</evidence>
<proteinExistence type="predicted"/>
<dbReference type="InterPro" id="IPR010071">
    <property type="entry name" value="AA_adenyl_dom"/>
</dbReference>
<evidence type="ECO:0000313" key="12">
    <source>
        <dbReference type="EMBL" id="MPQ64880.1"/>
    </source>
</evidence>
<dbReference type="Pfam" id="PF13193">
    <property type="entry name" value="AMP-binding_C"/>
    <property type="match status" value="1"/>
</dbReference>
<dbReference type="FunFam" id="3.30.559.10:FF:000023">
    <property type="entry name" value="Non-ribosomal peptide synthetase"/>
    <property type="match status" value="1"/>
</dbReference>
<dbReference type="FunFam" id="3.40.47.10:FF:000019">
    <property type="entry name" value="Polyketide synthase type I"/>
    <property type="match status" value="1"/>
</dbReference>
<dbReference type="Pfam" id="PF00501">
    <property type="entry name" value="AMP-binding"/>
    <property type="match status" value="1"/>
</dbReference>
<dbReference type="InterPro" id="IPR018201">
    <property type="entry name" value="Ketoacyl_synth_AS"/>
</dbReference>
<dbReference type="GO" id="GO:0016874">
    <property type="term" value="F:ligase activity"/>
    <property type="evidence" value="ECO:0007669"/>
    <property type="project" value="UniProtKB-KW"/>
</dbReference>
<evidence type="ECO:0000256" key="5">
    <source>
        <dbReference type="ARBA" id="ARBA00022450"/>
    </source>
</evidence>
<dbReference type="Pfam" id="PF02801">
    <property type="entry name" value="Ketoacyl-synt_C"/>
    <property type="match status" value="1"/>
</dbReference>
<comment type="caution">
    <text evidence="12">The sequence shown here is derived from an EMBL/GenBank/DDBJ whole genome shotgun (WGS) entry which is preliminary data.</text>
</comment>
<reference evidence="12 13" key="1">
    <citation type="journal article" date="2019" name="Lett. Appl. Microbiol.">
        <title>A case of 'blown pack' spoilage of vacuum-packaged pork likely associated with Clostridium estertheticum in Canada.</title>
        <authorList>
            <person name="Zhang P."/>
            <person name="Ward P."/>
            <person name="McMullen L.M."/>
            <person name="Yang X."/>
        </authorList>
    </citation>
    <scope>NUCLEOTIDE SEQUENCE [LARGE SCALE GENOMIC DNA]</scope>
    <source>
        <strain evidence="12 13">MA19</strain>
    </source>
</reference>
<dbReference type="Gene3D" id="3.30.300.30">
    <property type="match status" value="1"/>
</dbReference>
<dbReference type="InterPro" id="IPR000415">
    <property type="entry name" value="Nitroreductase-like"/>
</dbReference>
<dbReference type="CDD" id="cd00833">
    <property type="entry name" value="PKS"/>
    <property type="match status" value="1"/>
</dbReference>
<dbReference type="InterPro" id="IPR020051">
    <property type="entry name" value="SagB-type_dehydrogenase"/>
</dbReference>
<dbReference type="GO" id="GO:0004315">
    <property type="term" value="F:3-oxoacyl-[acyl-carrier-protein] synthase activity"/>
    <property type="evidence" value="ECO:0007669"/>
    <property type="project" value="InterPro"/>
</dbReference>
<feature type="domain" description="Carrier" evidence="10">
    <location>
        <begin position="679"/>
        <end position="754"/>
    </location>
</feature>
<dbReference type="SUPFAM" id="SSF53901">
    <property type="entry name" value="Thiolase-like"/>
    <property type="match status" value="1"/>
</dbReference>
<evidence type="ECO:0000256" key="4">
    <source>
        <dbReference type="ARBA" id="ARBA00004924"/>
    </source>
</evidence>
<evidence type="ECO:0000256" key="2">
    <source>
        <dbReference type="ARBA" id="ARBA00003299"/>
    </source>
</evidence>
<evidence type="ECO:0000256" key="3">
    <source>
        <dbReference type="ARBA" id="ARBA00004789"/>
    </source>
</evidence>
<organism evidence="12 13">
    <name type="scientific">Clostridium estertheticum</name>
    <dbReference type="NCBI Taxonomy" id="238834"/>
    <lineage>
        <taxon>Bacteria</taxon>
        <taxon>Bacillati</taxon>
        <taxon>Bacillota</taxon>
        <taxon>Clostridia</taxon>
        <taxon>Eubacteriales</taxon>
        <taxon>Clostridiaceae</taxon>
        <taxon>Clostridium</taxon>
    </lineage>
</organism>
<dbReference type="GO" id="GO:0016491">
    <property type="term" value="F:oxidoreductase activity"/>
    <property type="evidence" value="ECO:0007669"/>
    <property type="project" value="InterPro"/>
</dbReference>
<dbReference type="NCBIfam" id="TIGR01733">
    <property type="entry name" value="AA-adenyl-dom"/>
    <property type="match status" value="1"/>
</dbReference>
<dbReference type="SUPFAM" id="SSF47336">
    <property type="entry name" value="ACP-like"/>
    <property type="match status" value="2"/>
</dbReference>
<dbReference type="GO" id="GO:0044550">
    <property type="term" value="P:secondary metabolite biosynthetic process"/>
    <property type="evidence" value="ECO:0007669"/>
    <property type="project" value="TreeGrafter"/>
</dbReference>
<dbReference type="GO" id="GO:0031177">
    <property type="term" value="F:phosphopantetheine binding"/>
    <property type="evidence" value="ECO:0007669"/>
    <property type="project" value="TreeGrafter"/>
</dbReference>
<dbReference type="FunFam" id="3.30.559.30:FF:000006">
    <property type="entry name" value="Yersiniabactin polyketide/non-ribosomal peptide synthetase"/>
    <property type="match status" value="1"/>
</dbReference>
<dbReference type="Gene3D" id="3.30.559.30">
    <property type="entry name" value="Nonribosomal peptide synthetase, condensation domain"/>
    <property type="match status" value="1"/>
</dbReference>
<dbReference type="InterPro" id="IPR009081">
    <property type="entry name" value="PP-bd_ACP"/>
</dbReference>
<comment type="pathway">
    <text evidence="3">Antibiotic biosynthesis; bacillaene biosynthesis.</text>
</comment>
<dbReference type="InterPro" id="IPR006162">
    <property type="entry name" value="Ppantetheine_attach_site"/>
</dbReference>
<dbReference type="Gene3D" id="3.40.47.10">
    <property type="match status" value="1"/>
</dbReference>
<dbReference type="GO" id="GO:0017000">
    <property type="term" value="P:antibiotic biosynthetic process"/>
    <property type="evidence" value="ECO:0007669"/>
    <property type="project" value="UniProtKB-KW"/>
</dbReference>
<dbReference type="InterPro" id="IPR020841">
    <property type="entry name" value="PKS_Beta-ketoAc_synthase_dom"/>
</dbReference>
<dbReference type="FunFam" id="3.30.300.30:FF:000010">
    <property type="entry name" value="Enterobactin synthetase component F"/>
    <property type="match status" value="1"/>
</dbReference>
<dbReference type="PROSITE" id="PS00012">
    <property type="entry name" value="PHOSPHOPANTETHEINE"/>
    <property type="match status" value="1"/>
</dbReference>
<dbReference type="PANTHER" id="PTHR45527">
    <property type="entry name" value="NONRIBOSOMAL PEPTIDE SYNTHETASE"/>
    <property type="match status" value="1"/>
</dbReference>
<dbReference type="GO" id="GO:0043041">
    <property type="term" value="P:amino acid activation for nonribosomal peptide biosynthetic process"/>
    <property type="evidence" value="ECO:0007669"/>
    <property type="project" value="TreeGrafter"/>
</dbReference>
<dbReference type="Pfam" id="PF22621">
    <property type="entry name" value="CurL-like_PKS_C"/>
    <property type="match status" value="1"/>
</dbReference>
<evidence type="ECO:0000256" key="7">
    <source>
        <dbReference type="ARBA" id="ARBA00022598"/>
    </source>
</evidence>
<evidence type="ECO:0000313" key="13">
    <source>
        <dbReference type="Proteomes" id="UP000342249"/>
    </source>
</evidence>
<dbReference type="InterPro" id="IPR023213">
    <property type="entry name" value="CAT-like_dom_sf"/>
</dbReference>
<dbReference type="InterPro" id="IPR020845">
    <property type="entry name" value="AMP-binding_CS"/>
</dbReference>
<dbReference type="Gene3D" id="1.10.1200.10">
    <property type="entry name" value="ACP-like"/>
    <property type="match status" value="2"/>
</dbReference>
<dbReference type="SMART" id="SM00825">
    <property type="entry name" value="PKS_KS"/>
    <property type="match status" value="1"/>
</dbReference>
<dbReference type="PANTHER" id="PTHR45527:SF10">
    <property type="entry name" value="PYOCHELIN SYNTHASE PCHF"/>
    <property type="match status" value="1"/>
</dbReference>
<evidence type="ECO:0000256" key="9">
    <source>
        <dbReference type="ARBA" id="ARBA00023194"/>
    </source>
</evidence>
<dbReference type="PROSITE" id="PS50075">
    <property type="entry name" value="CARRIER"/>
    <property type="match status" value="2"/>
</dbReference>
<keyword evidence="9" id="KW-0045">Antibiotic biosynthesis</keyword>
<evidence type="ECO:0000256" key="1">
    <source>
        <dbReference type="ARBA" id="ARBA00001957"/>
    </source>
</evidence>
<evidence type="ECO:0000259" key="10">
    <source>
        <dbReference type="PROSITE" id="PS50075"/>
    </source>
</evidence>
<dbReference type="InterPro" id="IPR016039">
    <property type="entry name" value="Thiolase-like"/>
</dbReference>
<dbReference type="CDD" id="cd02142">
    <property type="entry name" value="McbC_SagB-like_oxidoreductase"/>
    <property type="match status" value="1"/>
</dbReference>
<dbReference type="PROSITE" id="PS52004">
    <property type="entry name" value="KS3_2"/>
    <property type="match status" value="1"/>
</dbReference>
<dbReference type="SUPFAM" id="SSF56801">
    <property type="entry name" value="Acetyl-CoA synthetase-like"/>
    <property type="match status" value="1"/>
</dbReference>
<dbReference type="Gene3D" id="1.10.1240.100">
    <property type="match status" value="1"/>
</dbReference>
<protein>
    <submittedName>
        <fullName evidence="12">Amino acid adenylation domain-containing protein</fullName>
    </submittedName>
</protein>
<evidence type="ECO:0000256" key="6">
    <source>
        <dbReference type="ARBA" id="ARBA00022553"/>
    </source>
</evidence>
<name>A0A5N7IUU9_9CLOT</name>
<dbReference type="Pfam" id="PF00668">
    <property type="entry name" value="Condensation"/>
    <property type="match status" value="1"/>
</dbReference>
<dbReference type="InterPro" id="IPR029479">
    <property type="entry name" value="Nitroreductase"/>
</dbReference>
<dbReference type="Proteomes" id="UP000342249">
    <property type="component" value="Unassembled WGS sequence"/>
</dbReference>
<keyword evidence="7" id="KW-0436">Ligase</keyword>
<dbReference type="Pfam" id="PF00109">
    <property type="entry name" value="ketoacyl-synt"/>
    <property type="match status" value="1"/>
</dbReference>
<gene>
    <name evidence="12" type="ORF">E4V82_22710</name>
</gene>
<comment type="cofactor">
    <cofactor evidence="1">
        <name>pantetheine 4'-phosphate</name>
        <dbReference type="ChEBI" id="CHEBI:47942"/>
    </cofactor>
</comment>
<dbReference type="InterPro" id="IPR025110">
    <property type="entry name" value="AMP-bd_C"/>
</dbReference>
<comment type="pathway">
    <text evidence="4">Siderophore biosynthesis.</text>
</comment>
<dbReference type="EMBL" id="SPSF01000056">
    <property type="protein sequence ID" value="MPQ64880.1"/>
    <property type="molecule type" value="Genomic_DNA"/>
</dbReference>
<dbReference type="PROSITE" id="PS00606">
    <property type="entry name" value="KS3_1"/>
    <property type="match status" value="1"/>
</dbReference>
<dbReference type="Gene3D" id="3.40.50.12780">
    <property type="entry name" value="N-terminal domain of ligase-like"/>
    <property type="match status" value="1"/>
</dbReference>
<keyword evidence="8" id="KW-0808">Transferase</keyword>
<dbReference type="CDD" id="cd19535">
    <property type="entry name" value="Cyc_NRPS"/>
    <property type="match status" value="1"/>
</dbReference>
<dbReference type="GO" id="GO:0005737">
    <property type="term" value="C:cytoplasm"/>
    <property type="evidence" value="ECO:0007669"/>
    <property type="project" value="TreeGrafter"/>
</dbReference>
<comment type="function">
    <text evidence="2">Involved in some intermediate steps for the synthesis of the antibiotic polyketide bacillaene which is involved in secondary metabolism.</text>
</comment>
<dbReference type="InterPro" id="IPR036736">
    <property type="entry name" value="ACP-like_sf"/>
</dbReference>
<dbReference type="Gene3D" id="3.30.559.10">
    <property type="entry name" value="Chloramphenicol acetyltransferase-like domain"/>
    <property type="match status" value="1"/>
</dbReference>
<dbReference type="Gene3D" id="3.40.109.10">
    <property type="entry name" value="NADH Oxidase"/>
    <property type="match status" value="1"/>
</dbReference>
<dbReference type="InterPro" id="IPR001242">
    <property type="entry name" value="Condensation_dom"/>
</dbReference>
<dbReference type="InterPro" id="IPR014031">
    <property type="entry name" value="Ketoacyl_synth_C"/>
</dbReference>
<dbReference type="RefSeq" id="WP_152754019.1">
    <property type="nucleotide sequence ID" value="NZ_SPSE01000054.1"/>
</dbReference>
<feature type="domain" description="Ketosynthase family 3 (KS3)" evidence="11">
    <location>
        <begin position="27"/>
        <end position="454"/>
    </location>
</feature>